<dbReference type="PIRSF" id="PIRSF006305">
    <property type="entry name" value="Maf"/>
    <property type="match status" value="1"/>
</dbReference>
<organism evidence="10 11">
    <name type="scientific">Geopseudomonas guangdongensis</name>
    <dbReference type="NCBI Taxonomy" id="1245526"/>
    <lineage>
        <taxon>Bacteria</taxon>
        <taxon>Pseudomonadati</taxon>
        <taxon>Pseudomonadota</taxon>
        <taxon>Gammaproteobacteria</taxon>
        <taxon>Pseudomonadales</taxon>
        <taxon>Pseudomonadaceae</taxon>
        <taxon>Geopseudomonas</taxon>
    </lineage>
</organism>
<evidence type="ECO:0000313" key="10">
    <source>
        <dbReference type="EMBL" id="SDU26025.1"/>
    </source>
</evidence>
<dbReference type="RefSeq" id="WP_090214199.1">
    <property type="nucleotide sequence ID" value="NZ_LT629780.1"/>
</dbReference>
<dbReference type="Proteomes" id="UP000243063">
    <property type="component" value="Chromosome I"/>
</dbReference>
<evidence type="ECO:0000313" key="11">
    <source>
        <dbReference type="Proteomes" id="UP000243063"/>
    </source>
</evidence>
<dbReference type="InterPro" id="IPR029001">
    <property type="entry name" value="ITPase-like_fam"/>
</dbReference>
<gene>
    <name evidence="10" type="ORF">SAMN05216580_2097</name>
</gene>
<name>A0A1H2H2K6_9GAMM</name>
<comment type="function">
    <text evidence="6 9">Nucleoside triphosphate pyrophosphatase that hydrolyzes 7-methyl-GTP (m(7)GTP). May have a dual role in cell division arrest and in preventing the incorporation of modified nucleotides into cellular nucleic acids.</text>
</comment>
<evidence type="ECO:0000256" key="8">
    <source>
        <dbReference type="ARBA" id="ARBA00068163"/>
    </source>
</evidence>
<comment type="cofactor">
    <cofactor evidence="9">
        <name>a divalent metal cation</name>
        <dbReference type="ChEBI" id="CHEBI:60240"/>
    </cofactor>
</comment>
<dbReference type="EMBL" id="LT629780">
    <property type="protein sequence ID" value="SDU26025.1"/>
    <property type="molecule type" value="Genomic_DNA"/>
</dbReference>
<dbReference type="AlphaFoldDB" id="A0A1H2H2K6"/>
<evidence type="ECO:0000256" key="9">
    <source>
        <dbReference type="HAMAP-Rule" id="MF_00528"/>
    </source>
</evidence>
<dbReference type="GO" id="GO:0005737">
    <property type="term" value="C:cytoplasm"/>
    <property type="evidence" value="ECO:0007669"/>
    <property type="project" value="UniProtKB-SubCell"/>
</dbReference>
<feature type="site" description="Important for substrate specificity" evidence="9">
    <location>
        <position position="12"/>
    </location>
</feature>
<feature type="site" description="Important for substrate specificity" evidence="9">
    <location>
        <position position="70"/>
    </location>
</feature>
<sequence length="193" mass="21314">MPHLVLASSSPYRRSLLERLRLPFEHAAPEIDESPLPDEDGPQLVCRLAEAKARALAARYPEHLIIGSDQVASLADGRILGKPHDFARAREQLRAASNSSVIFHTGLCLYNSHSGRTQNACIPFTVHFRALDDARIERYLKLEQPYDCAGSFKSEGLGISLFRATEGEDATSLIGLPLIRLVDMLLNENISVP</sequence>
<evidence type="ECO:0000256" key="2">
    <source>
        <dbReference type="ARBA" id="ARBA00022490"/>
    </source>
</evidence>
<dbReference type="GO" id="GO:0009117">
    <property type="term" value="P:nucleotide metabolic process"/>
    <property type="evidence" value="ECO:0007669"/>
    <property type="project" value="UniProtKB-KW"/>
</dbReference>
<comment type="similarity">
    <text evidence="7 9">Belongs to the Maf family. YceF subfamily.</text>
</comment>
<comment type="subcellular location">
    <subcellularLocation>
        <location evidence="1 9">Cytoplasm</location>
    </subcellularLocation>
</comment>
<dbReference type="NCBIfam" id="TIGR00172">
    <property type="entry name" value="maf"/>
    <property type="match status" value="1"/>
</dbReference>
<dbReference type="GO" id="GO:0047429">
    <property type="term" value="F:nucleoside triphosphate diphosphatase activity"/>
    <property type="evidence" value="ECO:0007669"/>
    <property type="project" value="InterPro"/>
</dbReference>
<feature type="site" description="Important for substrate specificity" evidence="9">
    <location>
        <position position="155"/>
    </location>
</feature>
<dbReference type="OrthoDB" id="9813694at2"/>
<comment type="catalytic activity">
    <reaction evidence="5 9">
        <text>N(7)-methyl-GTP + H2O = N(7)-methyl-GMP + diphosphate + H(+)</text>
        <dbReference type="Rhea" id="RHEA:58744"/>
        <dbReference type="ChEBI" id="CHEBI:15377"/>
        <dbReference type="ChEBI" id="CHEBI:15378"/>
        <dbReference type="ChEBI" id="CHEBI:33019"/>
        <dbReference type="ChEBI" id="CHEBI:58285"/>
        <dbReference type="ChEBI" id="CHEBI:87133"/>
    </reaction>
</comment>
<evidence type="ECO:0000256" key="4">
    <source>
        <dbReference type="ARBA" id="ARBA00023080"/>
    </source>
</evidence>
<dbReference type="InterPro" id="IPR003697">
    <property type="entry name" value="Maf-like"/>
</dbReference>
<keyword evidence="2 9" id="KW-0963">Cytoplasm</keyword>
<evidence type="ECO:0000256" key="3">
    <source>
        <dbReference type="ARBA" id="ARBA00022801"/>
    </source>
</evidence>
<keyword evidence="3 9" id="KW-0378">Hydrolase</keyword>
<dbReference type="SUPFAM" id="SSF52972">
    <property type="entry name" value="ITPase-like"/>
    <property type="match status" value="1"/>
</dbReference>
<dbReference type="STRING" id="1245526.SAMN05216580_2097"/>
<evidence type="ECO:0000256" key="6">
    <source>
        <dbReference type="ARBA" id="ARBA00053369"/>
    </source>
</evidence>
<evidence type="ECO:0000256" key="1">
    <source>
        <dbReference type="ARBA" id="ARBA00004496"/>
    </source>
</evidence>
<accession>A0A1H2H2K6</accession>
<dbReference type="HAMAP" id="MF_00528">
    <property type="entry name" value="Maf"/>
    <property type="match status" value="1"/>
</dbReference>
<protein>
    <recommendedName>
        <fullName evidence="8 9">7-methyl-GTP pyrophosphatase</fullName>
        <shortName evidence="9">m(7)GTP pyrophosphatase</shortName>
        <ecNumber evidence="9">3.6.1.-</ecNumber>
    </recommendedName>
</protein>
<comment type="caution">
    <text evidence="9">Lacks conserved residue(s) required for the propagation of feature annotation.</text>
</comment>
<dbReference type="Pfam" id="PF02545">
    <property type="entry name" value="Maf"/>
    <property type="match status" value="1"/>
</dbReference>
<dbReference type="CDD" id="cd00555">
    <property type="entry name" value="Maf"/>
    <property type="match status" value="1"/>
</dbReference>
<dbReference type="PANTHER" id="PTHR43213:SF10">
    <property type="entry name" value="7-METHYL-GTP PYROPHOSPHATASE"/>
    <property type="match status" value="1"/>
</dbReference>
<keyword evidence="4 9" id="KW-0546">Nucleotide metabolism</keyword>
<evidence type="ECO:0000256" key="5">
    <source>
        <dbReference type="ARBA" id="ARBA00050213"/>
    </source>
</evidence>
<dbReference type="EC" id="3.6.1.-" evidence="9"/>
<evidence type="ECO:0000256" key="7">
    <source>
        <dbReference type="ARBA" id="ARBA00060749"/>
    </source>
</evidence>
<keyword evidence="11" id="KW-1185">Reference proteome</keyword>
<feature type="active site" description="Proton acceptor" evidence="9">
    <location>
        <position position="69"/>
    </location>
</feature>
<dbReference type="PANTHER" id="PTHR43213">
    <property type="entry name" value="BIFUNCTIONAL DTTP/UTP PYROPHOSPHATASE/METHYLTRANSFERASE PROTEIN-RELATED"/>
    <property type="match status" value="1"/>
</dbReference>
<dbReference type="Gene3D" id="3.90.950.10">
    <property type="match status" value="1"/>
</dbReference>
<dbReference type="FunFam" id="3.90.950.10:FF:000005">
    <property type="entry name" value="7-methyl-GTP pyrophosphatase"/>
    <property type="match status" value="1"/>
</dbReference>
<proteinExistence type="inferred from homology"/>
<reference evidence="11" key="1">
    <citation type="submission" date="2016-10" db="EMBL/GenBank/DDBJ databases">
        <authorList>
            <person name="Varghese N."/>
            <person name="Submissions S."/>
        </authorList>
    </citation>
    <scope>NUCLEOTIDE SEQUENCE [LARGE SCALE GENOMIC DNA]</scope>
    <source>
        <strain evidence="11">CCTCC 2012022</strain>
    </source>
</reference>